<reference evidence="3 4" key="1">
    <citation type="submission" date="2016-04" db="EMBL/GenBank/DDBJ databases">
        <title>A degradative enzymes factory behind the ericoid mycorrhizal symbiosis.</title>
        <authorList>
            <consortium name="DOE Joint Genome Institute"/>
            <person name="Martino E."/>
            <person name="Morin E."/>
            <person name="Grelet G."/>
            <person name="Kuo A."/>
            <person name="Kohler A."/>
            <person name="Daghino S."/>
            <person name="Barry K."/>
            <person name="Choi C."/>
            <person name="Cichocki N."/>
            <person name="Clum A."/>
            <person name="Copeland A."/>
            <person name="Hainaut M."/>
            <person name="Haridas S."/>
            <person name="Labutti K."/>
            <person name="Lindquist E."/>
            <person name="Lipzen A."/>
            <person name="Khouja H.-R."/>
            <person name="Murat C."/>
            <person name="Ohm R."/>
            <person name="Olson A."/>
            <person name="Spatafora J."/>
            <person name="Veneault-Fourrey C."/>
            <person name="Henrissat B."/>
            <person name="Grigoriev I."/>
            <person name="Martin F."/>
            <person name="Perotto S."/>
        </authorList>
    </citation>
    <scope>NUCLEOTIDE SEQUENCE [LARGE SCALE GENOMIC DNA]</scope>
    <source>
        <strain evidence="3 4">F</strain>
    </source>
</reference>
<proteinExistence type="predicted"/>
<dbReference type="EMBL" id="KZ613946">
    <property type="protein sequence ID" value="PMD39357.1"/>
    <property type="molecule type" value="Genomic_DNA"/>
</dbReference>
<evidence type="ECO:0000259" key="2">
    <source>
        <dbReference type="PROSITE" id="PS00028"/>
    </source>
</evidence>
<feature type="region of interest" description="Disordered" evidence="1">
    <location>
        <begin position="206"/>
        <end position="230"/>
    </location>
</feature>
<feature type="region of interest" description="Disordered" evidence="1">
    <location>
        <begin position="111"/>
        <end position="167"/>
    </location>
</feature>
<keyword evidence="4" id="KW-1185">Reference proteome</keyword>
<evidence type="ECO:0000313" key="4">
    <source>
        <dbReference type="Proteomes" id="UP000235786"/>
    </source>
</evidence>
<protein>
    <recommendedName>
        <fullName evidence="2">C2H2-type domain-containing protein</fullName>
    </recommendedName>
</protein>
<dbReference type="InterPro" id="IPR013087">
    <property type="entry name" value="Znf_C2H2_type"/>
</dbReference>
<sequence length="531" mass="59673">MDEDQRDRRVSNNEGLFGNDDDFIHFKKSCNKFPTQPWQFSQPQGEFARHDQSTGMVDSSRPHGPRHKRQRSSPDVAQESPLPQILGLLSKASQEDKEKIIAVLREQDQPLIPSNFPSSSSEGFPDQYWVSSSNSDHGLSSRSRNPQINASGARQQIQPDPPEWIVKNHSTSEDLHLLDGTIDPALLSSNVNSRLLHNYMHTSRASMPLPDAPQQAALPQRSHFSAPLPFGNPLTGVSSSSSSGNGLFRQAVHSGIGNMNQDSVASSRSSTLLDSESSTNSRYTSSSSFDDQSAAGARGPSRGAISPFSQPSLPSARGRRPTSSTRKSSRSIPCRHPPCPIIFSREDTRSRHEKQKHNPEVATYTCLFDTCNINCDYDCQVPHHQNPFQDTRIDKMKAHLDKYHDWKLTQADIPDYWTKPFEHCKWGWKCCDCGTDLGSWKTNPRFFVEHFKFCGLRLGKDDDTKECGRGRDQTVVDSPAVLRLGRLMKRLNTEGEEIGNRFVDMRIRDTKTLPVPPKALEVTQEEKEYWG</sequence>
<feature type="compositionally biased region" description="Polar residues" evidence="1">
    <location>
        <begin position="129"/>
        <end position="158"/>
    </location>
</feature>
<accession>A0A2J6RLH9</accession>
<dbReference type="AlphaFoldDB" id="A0A2J6RLH9"/>
<feature type="region of interest" description="Disordered" evidence="1">
    <location>
        <begin position="1"/>
        <end position="21"/>
    </location>
</feature>
<feature type="compositionally biased region" description="Basic and acidic residues" evidence="1">
    <location>
        <begin position="1"/>
        <end position="11"/>
    </location>
</feature>
<dbReference type="PROSITE" id="PS00028">
    <property type="entry name" value="ZINC_FINGER_C2H2_1"/>
    <property type="match status" value="1"/>
</dbReference>
<name>A0A2J6RLH9_HYAVF</name>
<gene>
    <name evidence="3" type="ORF">L207DRAFT_566375</name>
</gene>
<feature type="compositionally biased region" description="Polar residues" evidence="1">
    <location>
        <begin position="34"/>
        <end position="44"/>
    </location>
</feature>
<dbReference type="OrthoDB" id="3548972at2759"/>
<organism evidence="3 4">
    <name type="scientific">Hyaloscypha variabilis (strain UAMH 11265 / GT02V1 / F)</name>
    <name type="common">Meliniomyces variabilis</name>
    <dbReference type="NCBI Taxonomy" id="1149755"/>
    <lineage>
        <taxon>Eukaryota</taxon>
        <taxon>Fungi</taxon>
        <taxon>Dikarya</taxon>
        <taxon>Ascomycota</taxon>
        <taxon>Pezizomycotina</taxon>
        <taxon>Leotiomycetes</taxon>
        <taxon>Helotiales</taxon>
        <taxon>Hyaloscyphaceae</taxon>
        <taxon>Hyaloscypha</taxon>
        <taxon>Hyaloscypha variabilis</taxon>
    </lineage>
</organism>
<evidence type="ECO:0000256" key="1">
    <source>
        <dbReference type="SAM" id="MobiDB-lite"/>
    </source>
</evidence>
<evidence type="ECO:0000313" key="3">
    <source>
        <dbReference type="EMBL" id="PMD39357.1"/>
    </source>
</evidence>
<dbReference type="Proteomes" id="UP000235786">
    <property type="component" value="Unassembled WGS sequence"/>
</dbReference>
<feature type="compositionally biased region" description="Low complexity" evidence="1">
    <location>
        <begin position="208"/>
        <end position="220"/>
    </location>
</feature>
<feature type="domain" description="C2H2-type" evidence="2">
    <location>
        <begin position="334"/>
        <end position="357"/>
    </location>
</feature>
<feature type="compositionally biased region" description="Low complexity" evidence="1">
    <location>
        <begin position="262"/>
        <end position="304"/>
    </location>
</feature>
<feature type="region of interest" description="Disordered" evidence="1">
    <location>
        <begin position="258"/>
        <end position="356"/>
    </location>
</feature>
<feature type="region of interest" description="Disordered" evidence="1">
    <location>
        <begin position="34"/>
        <end position="81"/>
    </location>
</feature>